<evidence type="ECO:0000313" key="4">
    <source>
        <dbReference type="Proteomes" id="UP000185678"/>
    </source>
</evidence>
<dbReference type="Pfam" id="PF13629">
    <property type="entry name" value="T2SS-T3SS_pil_N"/>
    <property type="match status" value="1"/>
</dbReference>
<name>A0A1N7LLP1_9PROT</name>
<evidence type="ECO:0000313" key="3">
    <source>
        <dbReference type="EMBL" id="SIS74699.1"/>
    </source>
</evidence>
<dbReference type="InterPro" id="IPR032789">
    <property type="entry name" value="T2SS-T3SS_pil_N"/>
</dbReference>
<feature type="domain" description="Pilus formation protein N-terminal" evidence="2">
    <location>
        <begin position="49"/>
        <end position="120"/>
    </location>
</feature>
<reference evidence="3 4" key="1">
    <citation type="submission" date="2017-01" db="EMBL/GenBank/DDBJ databases">
        <authorList>
            <person name="Mah S.A."/>
            <person name="Swanson W.J."/>
            <person name="Moy G.W."/>
            <person name="Vacquier V.D."/>
        </authorList>
    </citation>
    <scope>NUCLEOTIDE SEQUENCE [LARGE SCALE GENOMIC DNA]</scope>
    <source>
        <strain evidence="3 4">DSM 11589</strain>
    </source>
</reference>
<protein>
    <submittedName>
        <fullName evidence="3">Pilus formation protein N terminal region</fullName>
    </submittedName>
</protein>
<evidence type="ECO:0000259" key="2">
    <source>
        <dbReference type="Pfam" id="PF13629"/>
    </source>
</evidence>
<dbReference type="AlphaFoldDB" id="A0A1N7LLP1"/>
<dbReference type="EMBL" id="FTOA01000003">
    <property type="protein sequence ID" value="SIS74699.1"/>
    <property type="molecule type" value="Genomic_DNA"/>
</dbReference>
<gene>
    <name evidence="3" type="ORF">SAMN05421779_103406</name>
</gene>
<keyword evidence="4" id="KW-1185">Reference proteome</keyword>
<accession>A0A1N7LLP1</accession>
<feature type="region of interest" description="Disordered" evidence="1">
    <location>
        <begin position="28"/>
        <end position="48"/>
    </location>
</feature>
<dbReference type="Proteomes" id="UP000185678">
    <property type="component" value="Unassembled WGS sequence"/>
</dbReference>
<evidence type="ECO:0000256" key="1">
    <source>
        <dbReference type="SAM" id="MobiDB-lite"/>
    </source>
</evidence>
<proteinExistence type="predicted"/>
<dbReference type="OrthoDB" id="9815749at2"/>
<dbReference type="RefSeq" id="WP_076400074.1">
    <property type="nucleotide sequence ID" value="NZ_FTOA01000003.1"/>
</dbReference>
<sequence>MKSVVLMAVTASVLTVSAMQHRPAAAQEYVLPQEEAEKRKPKPNPDDVQQIEVEAGKMQIVRIPVEDLKRAVVMSSHPEVADVHVEEPGMLFVNGRTPGQTVVVIADDKKNPVYTGKIIVVLPEDQGG</sequence>
<organism evidence="3 4">
    <name type="scientific">Insolitispirillum peregrinum</name>
    <dbReference type="NCBI Taxonomy" id="80876"/>
    <lineage>
        <taxon>Bacteria</taxon>
        <taxon>Pseudomonadati</taxon>
        <taxon>Pseudomonadota</taxon>
        <taxon>Alphaproteobacteria</taxon>
        <taxon>Rhodospirillales</taxon>
        <taxon>Novispirillaceae</taxon>
        <taxon>Insolitispirillum</taxon>
    </lineage>
</organism>